<dbReference type="SUPFAM" id="SSF89392">
    <property type="entry name" value="Prokaryotic lipoproteins and lipoprotein localization factors"/>
    <property type="match status" value="1"/>
</dbReference>
<reference evidence="5 6" key="1">
    <citation type="journal article" date="2019" name="Int. J. Syst. Evol. Microbiol.">
        <title>The Global Catalogue of Microorganisms (GCM) 10K type strain sequencing project: providing services to taxonomists for standard genome sequencing and annotation.</title>
        <authorList>
            <consortium name="The Broad Institute Genomics Platform"/>
            <consortium name="The Broad Institute Genome Sequencing Center for Infectious Disease"/>
            <person name="Wu L."/>
            <person name="Ma J."/>
        </authorList>
    </citation>
    <scope>NUCLEOTIDE SEQUENCE [LARGE SCALE GENOMIC DNA]</scope>
    <source>
        <strain evidence="5 6">JCM 8201</strain>
    </source>
</reference>
<dbReference type="EMBL" id="BAAATZ010000003">
    <property type="protein sequence ID" value="GAA2721035.1"/>
    <property type="molecule type" value="Genomic_DNA"/>
</dbReference>
<organism evidence="5 6">
    <name type="scientific">Actinocorallia aurantiaca</name>
    <dbReference type="NCBI Taxonomy" id="46204"/>
    <lineage>
        <taxon>Bacteria</taxon>
        <taxon>Bacillati</taxon>
        <taxon>Actinomycetota</taxon>
        <taxon>Actinomycetes</taxon>
        <taxon>Streptosporangiales</taxon>
        <taxon>Thermomonosporaceae</taxon>
        <taxon>Actinocorallia</taxon>
    </lineage>
</organism>
<evidence type="ECO:0000313" key="5">
    <source>
        <dbReference type="EMBL" id="GAA2721035.1"/>
    </source>
</evidence>
<dbReference type="RefSeq" id="WP_344448979.1">
    <property type="nucleotide sequence ID" value="NZ_BAAATZ010000003.1"/>
</dbReference>
<keyword evidence="3" id="KW-0472">Membrane</keyword>
<sequence length="271" mass="28604">MMKIASGAAAGTLLLLSLTACDGETTASSGPDNTVNLSASQVLDRTATRSAEVETFTADLTVDGSGSVRGTGSFRTKPSPAFSVNLEQLSFGGVTVGTGGTRVVLLDETVYVQNPQLSQFLNSGKPWMKITLGQAADAAGFNPQDLLKQVDQADPAKLTKILSSSTDVKKVGSEEIDGVETTHYQGTVDVKKAMVDYDPGLRQTAEQLSNGSESLGFDVWVDGKELPRKILTKVTTSEAKQFNVTVVFRDYGKPVSVEAPPADQVGDIKLP</sequence>
<keyword evidence="6" id="KW-1185">Reference proteome</keyword>
<dbReference type="Proteomes" id="UP001501842">
    <property type="component" value="Unassembled WGS sequence"/>
</dbReference>
<dbReference type="Gene3D" id="2.50.20.20">
    <property type="match status" value="1"/>
</dbReference>
<comment type="caution">
    <text evidence="5">The sequence shown here is derived from an EMBL/GenBank/DDBJ whole genome shotgun (WGS) entry which is preliminary data.</text>
</comment>
<dbReference type="PROSITE" id="PS51257">
    <property type="entry name" value="PROKAR_LIPOPROTEIN"/>
    <property type="match status" value="1"/>
</dbReference>
<dbReference type="InterPro" id="IPR029046">
    <property type="entry name" value="LolA/LolB/LppX"/>
</dbReference>
<keyword evidence="3" id="KW-1003">Cell membrane</keyword>
<evidence type="ECO:0000256" key="3">
    <source>
        <dbReference type="ARBA" id="ARBA00022475"/>
    </source>
</evidence>
<evidence type="ECO:0000256" key="4">
    <source>
        <dbReference type="SAM" id="SignalP"/>
    </source>
</evidence>
<feature type="signal peptide" evidence="4">
    <location>
        <begin position="1"/>
        <end position="22"/>
    </location>
</feature>
<evidence type="ECO:0000313" key="6">
    <source>
        <dbReference type="Proteomes" id="UP001501842"/>
    </source>
</evidence>
<dbReference type="Pfam" id="PF07161">
    <property type="entry name" value="LppX_LprAFG"/>
    <property type="match status" value="1"/>
</dbReference>
<accession>A0ABN3TYM7</accession>
<keyword evidence="5" id="KW-0449">Lipoprotein</keyword>
<comment type="subcellular location">
    <subcellularLocation>
        <location evidence="1">Cell envelope</location>
    </subcellularLocation>
</comment>
<evidence type="ECO:0000256" key="2">
    <source>
        <dbReference type="ARBA" id="ARBA00009194"/>
    </source>
</evidence>
<protein>
    <submittedName>
        <fullName evidence="5">Lipoprotein</fullName>
    </submittedName>
</protein>
<feature type="chain" id="PRO_5046101591" evidence="4">
    <location>
        <begin position="23"/>
        <end position="271"/>
    </location>
</feature>
<keyword evidence="4" id="KW-0732">Signal</keyword>
<comment type="similarity">
    <text evidence="2">Belongs to the LppX/LprAFG lipoprotein family.</text>
</comment>
<gene>
    <name evidence="5" type="ORF">GCM10010439_10340</name>
</gene>
<dbReference type="InterPro" id="IPR009830">
    <property type="entry name" value="LppX/LprAFG"/>
</dbReference>
<name>A0ABN3TYM7_9ACTN</name>
<evidence type="ECO:0000256" key="1">
    <source>
        <dbReference type="ARBA" id="ARBA00004196"/>
    </source>
</evidence>
<proteinExistence type="inferred from homology"/>